<proteinExistence type="predicted"/>
<evidence type="ECO:0000313" key="3">
    <source>
        <dbReference type="Proteomes" id="UP001501285"/>
    </source>
</evidence>
<protein>
    <submittedName>
        <fullName evidence="2">Uncharacterized protein</fullName>
    </submittedName>
</protein>
<reference evidence="2 3" key="1">
    <citation type="journal article" date="2019" name="Int. J. Syst. Evol. Microbiol.">
        <title>The Global Catalogue of Microorganisms (GCM) 10K type strain sequencing project: providing services to taxonomists for standard genome sequencing and annotation.</title>
        <authorList>
            <consortium name="The Broad Institute Genomics Platform"/>
            <consortium name="The Broad Institute Genome Sequencing Center for Infectious Disease"/>
            <person name="Wu L."/>
            <person name="Ma J."/>
        </authorList>
    </citation>
    <scope>NUCLEOTIDE SEQUENCE [LARGE SCALE GENOMIC DNA]</scope>
    <source>
        <strain evidence="2 3">JCM 14283</strain>
    </source>
</reference>
<feature type="region of interest" description="Disordered" evidence="1">
    <location>
        <begin position="33"/>
        <end position="53"/>
    </location>
</feature>
<accession>A0ABN1ZY23</accession>
<feature type="compositionally biased region" description="Low complexity" evidence="1">
    <location>
        <begin position="33"/>
        <end position="46"/>
    </location>
</feature>
<dbReference type="EMBL" id="BAAANB010000240">
    <property type="protein sequence ID" value="GAA1507229.1"/>
    <property type="molecule type" value="Genomic_DNA"/>
</dbReference>
<dbReference type="Proteomes" id="UP001501285">
    <property type="component" value="Unassembled WGS sequence"/>
</dbReference>
<keyword evidence="3" id="KW-1185">Reference proteome</keyword>
<name>A0ABN1ZY23_9MICO</name>
<gene>
    <name evidence="2" type="ORF">GCM10009740_40990</name>
</gene>
<evidence type="ECO:0000256" key="1">
    <source>
        <dbReference type="SAM" id="MobiDB-lite"/>
    </source>
</evidence>
<evidence type="ECO:0000313" key="2">
    <source>
        <dbReference type="EMBL" id="GAA1507229.1"/>
    </source>
</evidence>
<comment type="caution">
    <text evidence="2">The sequence shown here is derived from an EMBL/GenBank/DDBJ whole genome shotgun (WGS) entry which is preliminary data.</text>
</comment>
<organism evidence="2 3">
    <name type="scientific">Terrabacter terrae</name>
    <dbReference type="NCBI Taxonomy" id="318434"/>
    <lineage>
        <taxon>Bacteria</taxon>
        <taxon>Bacillati</taxon>
        <taxon>Actinomycetota</taxon>
        <taxon>Actinomycetes</taxon>
        <taxon>Micrococcales</taxon>
        <taxon>Intrasporangiaceae</taxon>
        <taxon>Terrabacter</taxon>
    </lineage>
</organism>
<sequence>MPATVPPLRTWPSGAIDASRRTLPTTVVWAAPLAGVPGSPPGAGVAEPDDELA</sequence>